<dbReference type="GO" id="GO:0016491">
    <property type="term" value="F:oxidoreductase activity"/>
    <property type="evidence" value="ECO:0007669"/>
    <property type="project" value="UniProtKB-KW"/>
</dbReference>
<sequence>MGHLFSIIREFVPPSSKFTTDEIPDLTGKVALVTGANTGIGKETARVLLTKNAKVWVACRDVAKGEAALKELKESTGRDAHLLKLNLANLRSIKEAFEEFLSKETQLHVLFNNAGVMHPPIELLTDDGYDLQFGTNVLGHFYLTKLLLPTLLSTAKSSPVGTVRIVNTSSTAHWLGSLDFVTFKDTPKRRAQGTFHLYNQSKAANVVFSKELHRRYGDQGIVSISVCPGAIATELLRNNAGIIQLLSGVVLYHASYGALTQLYAGTSPEAATLSGQHLVPWARVGKCRSDTQDPQLGKELWTYLEEQVENI</sequence>
<gene>
    <name evidence="2" type="ORF">PISMIDRAFT_650329</name>
</gene>
<dbReference type="Proteomes" id="UP000054018">
    <property type="component" value="Unassembled WGS sequence"/>
</dbReference>
<evidence type="ECO:0000313" key="2">
    <source>
        <dbReference type="EMBL" id="KIK22897.1"/>
    </source>
</evidence>
<proteinExistence type="predicted"/>
<keyword evidence="1" id="KW-0560">Oxidoreductase</keyword>
<reference evidence="2 3" key="1">
    <citation type="submission" date="2014-04" db="EMBL/GenBank/DDBJ databases">
        <authorList>
            <consortium name="DOE Joint Genome Institute"/>
            <person name="Kuo A."/>
            <person name="Kohler A."/>
            <person name="Costa M.D."/>
            <person name="Nagy L.G."/>
            <person name="Floudas D."/>
            <person name="Copeland A."/>
            <person name="Barry K.W."/>
            <person name="Cichocki N."/>
            <person name="Veneault-Fourrey C."/>
            <person name="LaButti K."/>
            <person name="Lindquist E.A."/>
            <person name="Lipzen A."/>
            <person name="Lundell T."/>
            <person name="Morin E."/>
            <person name="Murat C."/>
            <person name="Sun H."/>
            <person name="Tunlid A."/>
            <person name="Henrissat B."/>
            <person name="Grigoriev I.V."/>
            <person name="Hibbett D.S."/>
            <person name="Martin F."/>
            <person name="Nordberg H.P."/>
            <person name="Cantor M.N."/>
            <person name="Hua S.X."/>
        </authorList>
    </citation>
    <scope>NUCLEOTIDE SEQUENCE [LARGE SCALE GENOMIC DNA]</scope>
    <source>
        <strain evidence="2 3">441</strain>
    </source>
</reference>
<organism evidence="2 3">
    <name type="scientific">Pisolithus microcarpus 441</name>
    <dbReference type="NCBI Taxonomy" id="765257"/>
    <lineage>
        <taxon>Eukaryota</taxon>
        <taxon>Fungi</taxon>
        <taxon>Dikarya</taxon>
        <taxon>Basidiomycota</taxon>
        <taxon>Agaricomycotina</taxon>
        <taxon>Agaricomycetes</taxon>
        <taxon>Agaricomycetidae</taxon>
        <taxon>Boletales</taxon>
        <taxon>Sclerodermatineae</taxon>
        <taxon>Pisolithaceae</taxon>
        <taxon>Pisolithus</taxon>
    </lineage>
</organism>
<dbReference type="PANTHER" id="PTHR43157">
    <property type="entry name" value="PHOSPHATIDYLINOSITOL-GLYCAN BIOSYNTHESIS CLASS F PROTEIN-RELATED"/>
    <property type="match status" value="1"/>
</dbReference>
<reference evidence="3" key="2">
    <citation type="submission" date="2015-01" db="EMBL/GenBank/DDBJ databases">
        <title>Evolutionary Origins and Diversification of the Mycorrhizal Mutualists.</title>
        <authorList>
            <consortium name="DOE Joint Genome Institute"/>
            <consortium name="Mycorrhizal Genomics Consortium"/>
            <person name="Kohler A."/>
            <person name="Kuo A."/>
            <person name="Nagy L.G."/>
            <person name="Floudas D."/>
            <person name="Copeland A."/>
            <person name="Barry K.W."/>
            <person name="Cichocki N."/>
            <person name="Veneault-Fourrey C."/>
            <person name="LaButti K."/>
            <person name="Lindquist E.A."/>
            <person name="Lipzen A."/>
            <person name="Lundell T."/>
            <person name="Morin E."/>
            <person name="Murat C."/>
            <person name="Riley R."/>
            <person name="Ohm R."/>
            <person name="Sun H."/>
            <person name="Tunlid A."/>
            <person name="Henrissat B."/>
            <person name="Grigoriev I.V."/>
            <person name="Hibbett D.S."/>
            <person name="Martin F."/>
        </authorList>
    </citation>
    <scope>NUCLEOTIDE SEQUENCE [LARGE SCALE GENOMIC DNA]</scope>
    <source>
        <strain evidence="3">441</strain>
    </source>
</reference>
<dbReference type="Pfam" id="PF00106">
    <property type="entry name" value="adh_short"/>
    <property type="match status" value="1"/>
</dbReference>
<dbReference type="STRING" id="765257.A0A0C9ZKE3"/>
<evidence type="ECO:0008006" key="4">
    <source>
        <dbReference type="Google" id="ProtNLM"/>
    </source>
</evidence>
<dbReference type="EMBL" id="KN833733">
    <property type="protein sequence ID" value="KIK22897.1"/>
    <property type="molecule type" value="Genomic_DNA"/>
</dbReference>
<dbReference type="Gene3D" id="3.40.50.720">
    <property type="entry name" value="NAD(P)-binding Rossmann-like Domain"/>
    <property type="match status" value="1"/>
</dbReference>
<dbReference type="PRINTS" id="PR00081">
    <property type="entry name" value="GDHRDH"/>
</dbReference>
<keyword evidence="3" id="KW-1185">Reference proteome</keyword>
<protein>
    <recommendedName>
        <fullName evidence="4">Protochlorophyllide reductase</fullName>
    </recommendedName>
</protein>
<evidence type="ECO:0000313" key="3">
    <source>
        <dbReference type="Proteomes" id="UP000054018"/>
    </source>
</evidence>
<dbReference type="SUPFAM" id="SSF51735">
    <property type="entry name" value="NAD(P)-binding Rossmann-fold domains"/>
    <property type="match status" value="1"/>
</dbReference>
<dbReference type="HOGENOM" id="CLU_010194_44_6_1"/>
<dbReference type="PANTHER" id="PTHR43157:SF31">
    <property type="entry name" value="PHOSPHATIDYLINOSITOL-GLYCAN BIOSYNTHESIS CLASS F PROTEIN"/>
    <property type="match status" value="1"/>
</dbReference>
<evidence type="ECO:0000256" key="1">
    <source>
        <dbReference type="ARBA" id="ARBA00023002"/>
    </source>
</evidence>
<dbReference type="AlphaFoldDB" id="A0A0C9ZKE3"/>
<dbReference type="InterPro" id="IPR036291">
    <property type="entry name" value="NAD(P)-bd_dom_sf"/>
</dbReference>
<dbReference type="OrthoDB" id="191139at2759"/>
<dbReference type="InterPro" id="IPR002347">
    <property type="entry name" value="SDR_fam"/>
</dbReference>
<accession>A0A0C9ZKE3</accession>
<name>A0A0C9ZKE3_9AGAM</name>